<feature type="compositionally biased region" description="Polar residues" evidence="1">
    <location>
        <begin position="56"/>
        <end position="68"/>
    </location>
</feature>
<reference evidence="2 3" key="1">
    <citation type="journal article" date="2016" name="Mol. Biol. Evol.">
        <title>Comparative Genomics of Early-Diverging Mushroom-Forming Fungi Provides Insights into the Origins of Lignocellulose Decay Capabilities.</title>
        <authorList>
            <person name="Nagy L.G."/>
            <person name="Riley R."/>
            <person name="Tritt A."/>
            <person name="Adam C."/>
            <person name="Daum C."/>
            <person name="Floudas D."/>
            <person name="Sun H."/>
            <person name="Yadav J.S."/>
            <person name="Pangilinan J."/>
            <person name="Larsson K.H."/>
            <person name="Matsuura K."/>
            <person name="Barry K."/>
            <person name="Labutti K."/>
            <person name="Kuo R."/>
            <person name="Ohm R.A."/>
            <person name="Bhattacharya S.S."/>
            <person name="Shirouzu T."/>
            <person name="Yoshinaga Y."/>
            <person name="Martin F.M."/>
            <person name="Grigoriev I.V."/>
            <person name="Hibbett D.S."/>
        </authorList>
    </citation>
    <scope>NUCLEOTIDE SEQUENCE [LARGE SCALE GENOMIC DNA]</scope>
    <source>
        <strain evidence="2 3">93-53</strain>
    </source>
</reference>
<feature type="compositionally biased region" description="Basic and acidic residues" evidence="1">
    <location>
        <begin position="72"/>
        <end position="84"/>
    </location>
</feature>
<feature type="region of interest" description="Disordered" evidence="1">
    <location>
        <begin position="39"/>
        <end position="84"/>
    </location>
</feature>
<sequence length="198" mass="21500">MTSVISKSIYLPTSTIPIAIQPRSTRRLRMRARDPGHVRKVRTGPIGQDREHLDNRSNLPVPTNSTSIGGLCERKTRGEKDKEKNVDSYVDTKEAVNGPMEVIPTDVSRQLRKKADEELINNDSLASASLGAQGMVSVTSSAAHGSWNIAQYIAELTKDNVIPTTFSALLSIASLPSINALTRAYMTSSSFGAFTIAK</sequence>
<protein>
    <submittedName>
        <fullName evidence="2">Uncharacterized protein</fullName>
    </submittedName>
</protein>
<dbReference type="AlphaFoldDB" id="A0A165BUW0"/>
<organism evidence="2 3">
    <name type="scientific">Laetiporus sulphureus 93-53</name>
    <dbReference type="NCBI Taxonomy" id="1314785"/>
    <lineage>
        <taxon>Eukaryota</taxon>
        <taxon>Fungi</taxon>
        <taxon>Dikarya</taxon>
        <taxon>Basidiomycota</taxon>
        <taxon>Agaricomycotina</taxon>
        <taxon>Agaricomycetes</taxon>
        <taxon>Polyporales</taxon>
        <taxon>Laetiporus</taxon>
    </lineage>
</organism>
<dbReference type="Proteomes" id="UP000076871">
    <property type="component" value="Unassembled WGS sequence"/>
</dbReference>
<accession>A0A165BUW0</accession>
<evidence type="ECO:0000256" key="1">
    <source>
        <dbReference type="SAM" id="MobiDB-lite"/>
    </source>
</evidence>
<gene>
    <name evidence="2" type="ORF">LAESUDRAFT_453632</name>
</gene>
<dbReference type="InParanoid" id="A0A165BUW0"/>
<keyword evidence="3" id="KW-1185">Reference proteome</keyword>
<proteinExistence type="predicted"/>
<dbReference type="RefSeq" id="XP_040759438.1">
    <property type="nucleotide sequence ID" value="XM_040902534.1"/>
</dbReference>
<dbReference type="EMBL" id="KV427661">
    <property type="protein sequence ID" value="KZT01698.1"/>
    <property type="molecule type" value="Genomic_DNA"/>
</dbReference>
<evidence type="ECO:0000313" key="2">
    <source>
        <dbReference type="EMBL" id="KZT01698.1"/>
    </source>
</evidence>
<dbReference type="GeneID" id="63819565"/>
<evidence type="ECO:0000313" key="3">
    <source>
        <dbReference type="Proteomes" id="UP000076871"/>
    </source>
</evidence>
<name>A0A165BUW0_9APHY</name>